<comment type="caution">
    <text evidence="1">The sequence shown here is derived from an EMBL/GenBank/DDBJ whole genome shotgun (WGS) entry which is preliminary data.</text>
</comment>
<dbReference type="GO" id="GO:0016301">
    <property type="term" value="F:kinase activity"/>
    <property type="evidence" value="ECO:0007669"/>
    <property type="project" value="UniProtKB-KW"/>
</dbReference>
<keyword evidence="1" id="KW-0418">Kinase</keyword>
<dbReference type="Proteomes" id="UP000325081">
    <property type="component" value="Unassembled WGS sequence"/>
</dbReference>
<reference evidence="2" key="1">
    <citation type="journal article" date="2019" name="Curr. Biol.">
        <title>Genome Sequence of Striga asiatica Provides Insight into the Evolution of Plant Parasitism.</title>
        <authorList>
            <person name="Yoshida S."/>
            <person name="Kim S."/>
            <person name="Wafula E.K."/>
            <person name="Tanskanen J."/>
            <person name="Kim Y.M."/>
            <person name="Honaas L."/>
            <person name="Yang Z."/>
            <person name="Spallek T."/>
            <person name="Conn C.E."/>
            <person name="Ichihashi Y."/>
            <person name="Cheong K."/>
            <person name="Cui S."/>
            <person name="Der J.P."/>
            <person name="Gundlach H."/>
            <person name="Jiao Y."/>
            <person name="Hori C."/>
            <person name="Ishida J.K."/>
            <person name="Kasahara H."/>
            <person name="Kiba T."/>
            <person name="Kim M.S."/>
            <person name="Koo N."/>
            <person name="Laohavisit A."/>
            <person name="Lee Y.H."/>
            <person name="Lumba S."/>
            <person name="McCourt P."/>
            <person name="Mortimer J.C."/>
            <person name="Mutuku J.M."/>
            <person name="Nomura T."/>
            <person name="Sasaki-Sekimoto Y."/>
            <person name="Seto Y."/>
            <person name="Wang Y."/>
            <person name="Wakatake T."/>
            <person name="Sakakibara H."/>
            <person name="Demura T."/>
            <person name="Yamaguchi S."/>
            <person name="Yoneyama K."/>
            <person name="Manabe R.I."/>
            <person name="Nelson D.C."/>
            <person name="Schulman A.H."/>
            <person name="Timko M.P."/>
            <person name="dePamphilis C.W."/>
            <person name="Choi D."/>
            <person name="Shirasu K."/>
        </authorList>
    </citation>
    <scope>NUCLEOTIDE SEQUENCE [LARGE SCALE GENOMIC DNA]</scope>
    <source>
        <strain evidence="2">cv. UVA1</strain>
    </source>
</reference>
<evidence type="ECO:0000313" key="1">
    <source>
        <dbReference type="EMBL" id="GER30759.1"/>
    </source>
</evidence>
<sequence length="230" mass="24643">MTTFLPAAHADSVAAVGQAPTQAAASSSGASPVAPGPIEDTRARGRLICFSCDELGHRYASYSWLGSSLKLHADNGGVKEYDGLPIFDEEPSLEEVHVHGDVGPTLLLRRSCSSFPCEPRGGSASSVLCSGCRPFRGHQTQRRANMFFLGRARVLVGSCPRPGGSRTLLADNGGVQEYEALPVFDKEPSMEEVHVHNYVGPTLLLRRSCLVFVLPEMYSGSPDSLDPQDI</sequence>
<keyword evidence="1" id="KW-0808">Transferase</keyword>
<evidence type="ECO:0000313" key="2">
    <source>
        <dbReference type="Proteomes" id="UP000325081"/>
    </source>
</evidence>
<dbReference type="EMBL" id="BKCP01004394">
    <property type="protein sequence ID" value="GER30759.1"/>
    <property type="molecule type" value="Genomic_DNA"/>
</dbReference>
<name>A0A5A7PD79_STRAF</name>
<protein>
    <submittedName>
        <fullName evidence="1">Thiamin pyrophosphokinase1</fullName>
    </submittedName>
</protein>
<organism evidence="1 2">
    <name type="scientific">Striga asiatica</name>
    <name type="common">Asiatic witchweed</name>
    <name type="synonym">Buchnera asiatica</name>
    <dbReference type="NCBI Taxonomy" id="4170"/>
    <lineage>
        <taxon>Eukaryota</taxon>
        <taxon>Viridiplantae</taxon>
        <taxon>Streptophyta</taxon>
        <taxon>Embryophyta</taxon>
        <taxon>Tracheophyta</taxon>
        <taxon>Spermatophyta</taxon>
        <taxon>Magnoliopsida</taxon>
        <taxon>eudicotyledons</taxon>
        <taxon>Gunneridae</taxon>
        <taxon>Pentapetalae</taxon>
        <taxon>asterids</taxon>
        <taxon>lamiids</taxon>
        <taxon>Lamiales</taxon>
        <taxon>Orobanchaceae</taxon>
        <taxon>Buchnereae</taxon>
        <taxon>Striga</taxon>
    </lineage>
</organism>
<dbReference type="OrthoDB" id="1934635at2759"/>
<keyword evidence="2" id="KW-1185">Reference proteome</keyword>
<accession>A0A5A7PD79</accession>
<proteinExistence type="predicted"/>
<dbReference type="AlphaFoldDB" id="A0A5A7PD79"/>
<gene>
    <name evidence="1" type="ORF">STAS_06716</name>
</gene>